<sequence>MHYPCHSYLVAPLSFLKVLYLSTFHRKCRDKSGVSHCITWHPELLPTVPLYASLGSSLMVWFLTWVAGQSSVNDLKVSAEMSMLLINTILTKIENGIYPKGSF</sequence>
<gene>
    <name evidence="2" type="ORF">SEVIR_4G122400v2</name>
</gene>
<keyword evidence="3" id="KW-1185">Reference proteome</keyword>
<dbReference type="AlphaFoldDB" id="A0A4U6V3U3"/>
<evidence type="ECO:0000256" key="1">
    <source>
        <dbReference type="SAM" id="Phobius"/>
    </source>
</evidence>
<dbReference type="Proteomes" id="UP000298652">
    <property type="component" value="Chromosome 4"/>
</dbReference>
<protein>
    <submittedName>
        <fullName evidence="2">Uncharacterized protein</fullName>
    </submittedName>
</protein>
<accession>A0A4U6V3U3</accession>
<keyword evidence="1" id="KW-0812">Transmembrane</keyword>
<dbReference type="EMBL" id="CM016555">
    <property type="protein sequence ID" value="TKW21489.1"/>
    <property type="molecule type" value="Genomic_DNA"/>
</dbReference>
<proteinExistence type="predicted"/>
<keyword evidence="1" id="KW-1133">Transmembrane helix</keyword>
<organism evidence="2 3">
    <name type="scientific">Setaria viridis</name>
    <name type="common">Green bristlegrass</name>
    <name type="synonym">Setaria italica subsp. viridis</name>
    <dbReference type="NCBI Taxonomy" id="4556"/>
    <lineage>
        <taxon>Eukaryota</taxon>
        <taxon>Viridiplantae</taxon>
        <taxon>Streptophyta</taxon>
        <taxon>Embryophyta</taxon>
        <taxon>Tracheophyta</taxon>
        <taxon>Spermatophyta</taxon>
        <taxon>Magnoliopsida</taxon>
        <taxon>Liliopsida</taxon>
        <taxon>Poales</taxon>
        <taxon>Poaceae</taxon>
        <taxon>PACMAD clade</taxon>
        <taxon>Panicoideae</taxon>
        <taxon>Panicodae</taxon>
        <taxon>Paniceae</taxon>
        <taxon>Cenchrinae</taxon>
        <taxon>Setaria</taxon>
    </lineage>
</organism>
<dbReference type="Gramene" id="TKW21489">
    <property type="protein sequence ID" value="TKW21489"/>
    <property type="gene ID" value="SEVIR_4G122400v2"/>
</dbReference>
<feature type="transmembrane region" description="Helical" evidence="1">
    <location>
        <begin position="50"/>
        <end position="68"/>
    </location>
</feature>
<evidence type="ECO:0000313" key="3">
    <source>
        <dbReference type="Proteomes" id="UP000298652"/>
    </source>
</evidence>
<evidence type="ECO:0000313" key="2">
    <source>
        <dbReference type="EMBL" id="TKW21489.1"/>
    </source>
</evidence>
<keyword evidence="1" id="KW-0472">Membrane</keyword>
<name>A0A4U6V3U3_SETVI</name>
<reference evidence="2" key="1">
    <citation type="submission" date="2019-03" db="EMBL/GenBank/DDBJ databases">
        <title>WGS assembly of Setaria viridis.</title>
        <authorList>
            <person name="Huang P."/>
            <person name="Jenkins J."/>
            <person name="Grimwood J."/>
            <person name="Barry K."/>
            <person name="Healey A."/>
            <person name="Mamidi S."/>
            <person name="Sreedasyam A."/>
            <person name="Shu S."/>
            <person name="Feldman M."/>
            <person name="Wu J."/>
            <person name="Yu Y."/>
            <person name="Chen C."/>
            <person name="Johnson J."/>
            <person name="Rokhsar D."/>
            <person name="Baxter I."/>
            <person name="Schmutz J."/>
            <person name="Brutnell T."/>
            <person name="Kellogg E."/>
        </authorList>
    </citation>
    <scope>NUCLEOTIDE SEQUENCE [LARGE SCALE GENOMIC DNA]</scope>
</reference>